<dbReference type="InterPro" id="IPR037066">
    <property type="entry name" value="Plug_dom_sf"/>
</dbReference>
<evidence type="ECO:0008006" key="3">
    <source>
        <dbReference type="Google" id="ProtNLM"/>
    </source>
</evidence>
<dbReference type="OrthoDB" id="1079187at2"/>
<keyword evidence="2" id="KW-1185">Reference proteome</keyword>
<sequence length="580" mass="66393">MRKFLCTLACLFAFLGLSQETKNTIKGTITDGVSPLQGVSIVIKGTEIGTLSDERGIYIIEAQPMDFLVFSFVGMKTVEILVQDVTTRLNIEMQPDVEELDEVVVTKKKNRYSQKDLAISYAVDSTIVNTSLGYLNPDTAFFEFYTLAGDDLKGSPDVFEALRRKLHGIRIKTVEFGDKAIFLNSRTSTRAIFEVDGSLMNQLPPGIKIEDITRVGVMYGDQALIRFGRKAAGGVIFINTKNGLHGAREGNTKRPYDRAKLRNNKYYDDAITQAANQKGYPDYLQKLYKSENSEAALKLHEKFKNSYKNSPYYFIDVYQYFMTKAYPRVAVEIRNEAIKTIDDNPVLLKAWAYHMESNKEVKEANELYERIFVLRPKYSQSYLDMASSYRDIGNYKKSAALFARYNYLVDQGFLKSDSLGISSIIEREAENLLAIEGDKVMEGGKTTNRSEKYTEFDGTRLLFEWNDNEAEFELQFVNPQKHYYTWEHTMEVNPSRIIDEKEKGYSCEEFLIDGSLPGKWQININYKGNKKLEPSYLKVTTYYNYGDTSQKKEVKVYRLALRNVNQQLFDLNNSGIVSAN</sequence>
<dbReference type="RefSeq" id="WP_138657978.1">
    <property type="nucleotide sequence ID" value="NZ_VATY01000002.1"/>
</dbReference>
<dbReference type="Proteomes" id="UP000310314">
    <property type="component" value="Unassembled WGS sequence"/>
</dbReference>
<dbReference type="Pfam" id="PF13715">
    <property type="entry name" value="CarbopepD_reg_2"/>
    <property type="match status" value="1"/>
</dbReference>
<dbReference type="SUPFAM" id="SSF56935">
    <property type="entry name" value="Porins"/>
    <property type="match status" value="1"/>
</dbReference>
<dbReference type="SUPFAM" id="SSF49464">
    <property type="entry name" value="Carboxypeptidase regulatory domain-like"/>
    <property type="match status" value="1"/>
</dbReference>
<name>A0A5S3PQM5_9FLAO</name>
<dbReference type="SUPFAM" id="SSF48452">
    <property type="entry name" value="TPR-like"/>
    <property type="match status" value="1"/>
</dbReference>
<evidence type="ECO:0000313" key="2">
    <source>
        <dbReference type="Proteomes" id="UP000310314"/>
    </source>
</evidence>
<dbReference type="AlphaFoldDB" id="A0A5S3PQM5"/>
<reference evidence="1 2" key="1">
    <citation type="submission" date="2019-05" db="EMBL/GenBank/DDBJ databases">
        <authorList>
            <person name="Zhang J.-Y."/>
            <person name="Feg X."/>
            <person name="Du Z.-J."/>
        </authorList>
    </citation>
    <scope>NUCLEOTIDE SEQUENCE [LARGE SCALE GENOMIC DNA]</scope>
    <source>
        <strain evidence="1 2">RZ26</strain>
    </source>
</reference>
<proteinExistence type="predicted"/>
<dbReference type="EMBL" id="VATY01000002">
    <property type="protein sequence ID" value="TMM56994.1"/>
    <property type="molecule type" value="Genomic_DNA"/>
</dbReference>
<protein>
    <recommendedName>
        <fullName evidence="3">CarboxypepD_reg-like domain-containing protein</fullName>
    </recommendedName>
</protein>
<dbReference type="InterPro" id="IPR011990">
    <property type="entry name" value="TPR-like_helical_dom_sf"/>
</dbReference>
<dbReference type="Gene3D" id="2.170.130.10">
    <property type="entry name" value="TonB-dependent receptor, plug domain"/>
    <property type="match status" value="1"/>
</dbReference>
<organism evidence="1 2">
    <name type="scientific">Maribacter algarum</name>
    <name type="common">ex Zhang et al. 2020</name>
    <dbReference type="NCBI Taxonomy" id="2578118"/>
    <lineage>
        <taxon>Bacteria</taxon>
        <taxon>Pseudomonadati</taxon>
        <taxon>Bacteroidota</taxon>
        <taxon>Flavobacteriia</taxon>
        <taxon>Flavobacteriales</taxon>
        <taxon>Flavobacteriaceae</taxon>
        <taxon>Maribacter</taxon>
    </lineage>
</organism>
<dbReference type="Gene3D" id="1.25.40.10">
    <property type="entry name" value="Tetratricopeptide repeat domain"/>
    <property type="match status" value="1"/>
</dbReference>
<comment type="caution">
    <text evidence="1">The sequence shown here is derived from an EMBL/GenBank/DDBJ whole genome shotgun (WGS) entry which is preliminary data.</text>
</comment>
<dbReference type="InterPro" id="IPR008969">
    <property type="entry name" value="CarboxyPept-like_regulatory"/>
</dbReference>
<accession>A0A5S3PQM5</accession>
<evidence type="ECO:0000313" key="1">
    <source>
        <dbReference type="EMBL" id="TMM56994.1"/>
    </source>
</evidence>
<gene>
    <name evidence="1" type="ORF">FEE95_10905</name>
</gene>